<feature type="domain" description="DUF6644" evidence="2">
    <location>
        <begin position="30"/>
        <end position="160"/>
    </location>
</feature>
<feature type="transmembrane region" description="Helical" evidence="1">
    <location>
        <begin position="100"/>
        <end position="118"/>
    </location>
</feature>
<proteinExistence type="predicted"/>
<dbReference type="AlphaFoldDB" id="A0A844XAQ8"/>
<evidence type="ECO:0000259" key="2">
    <source>
        <dbReference type="Pfam" id="PF20349"/>
    </source>
</evidence>
<gene>
    <name evidence="3" type="ORF">GRF63_02970</name>
</gene>
<dbReference type="InterPro" id="IPR046586">
    <property type="entry name" value="DUF6644"/>
</dbReference>
<dbReference type="RefSeq" id="WP_160484490.1">
    <property type="nucleotide sequence ID" value="NZ_WUBR01000001.1"/>
</dbReference>
<keyword evidence="1" id="KW-0472">Membrane</keyword>
<feature type="transmembrane region" description="Helical" evidence="1">
    <location>
        <begin position="68"/>
        <end position="88"/>
    </location>
</feature>
<reference evidence="3 4" key="2">
    <citation type="submission" date="2020-02" db="EMBL/GenBank/DDBJ databases">
        <title>Erythrobacter dongmakensis sp. nov., isolated from a tidal mudflat.</title>
        <authorList>
            <person name="Kim I.S."/>
        </authorList>
    </citation>
    <scope>NUCLEOTIDE SEQUENCE [LARGE SCALE GENOMIC DNA]</scope>
    <source>
        <strain evidence="3 4">GH3-10</strain>
    </source>
</reference>
<dbReference type="EMBL" id="WUBR01000001">
    <property type="protein sequence ID" value="MWV26859.1"/>
    <property type="molecule type" value="Genomic_DNA"/>
</dbReference>
<sequence length="161" mass="17503">MSIATFADGLYATSFSTALRETTWIIPDLQAVHILAISVVIGSALITELRFAGILATDRPAPDVLRRYLPWMRAALWVLLATGILLVIAEPQRTLGNVVFWLKMVLVAGASLVTIQARKGLLRSSAGTNEAAAHETSRGLAFIMLLVWCAVIFCGRFIAYT</sequence>
<keyword evidence="1" id="KW-1133">Transmembrane helix</keyword>
<name>A0A844XAQ8_9SPHN</name>
<protein>
    <recommendedName>
        <fullName evidence="2">DUF6644 domain-containing protein</fullName>
    </recommendedName>
</protein>
<keyword evidence="4" id="KW-1185">Reference proteome</keyword>
<feature type="transmembrane region" description="Helical" evidence="1">
    <location>
        <begin position="31"/>
        <end position="56"/>
    </location>
</feature>
<reference evidence="3 4" key="1">
    <citation type="submission" date="2019-12" db="EMBL/GenBank/DDBJ databases">
        <authorList>
            <person name="Lee S.D."/>
        </authorList>
    </citation>
    <scope>NUCLEOTIDE SEQUENCE [LARGE SCALE GENOMIC DNA]</scope>
    <source>
        <strain evidence="3 4">GH3-10</strain>
    </source>
</reference>
<evidence type="ECO:0000313" key="3">
    <source>
        <dbReference type="EMBL" id="MWV26859.1"/>
    </source>
</evidence>
<evidence type="ECO:0000313" key="4">
    <source>
        <dbReference type="Proteomes" id="UP000461409"/>
    </source>
</evidence>
<dbReference type="Pfam" id="PF20349">
    <property type="entry name" value="DUF6644"/>
    <property type="match status" value="1"/>
</dbReference>
<comment type="caution">
    <text evidence="3">The sequence shown here is derived from an EMBL/GenBank/DDBJ whole genome shotgun (WGS) entry which is preliminary data.</text>
</comment>
<dbReference type="Proteomes" id="UP000461409">
    <property type="component" value="Unassembled WGS sequence"/>
</dbReference>
<organism evidence="3 4">
    <name type="scientific">Aurantiacibacter rhizosphaerae</name>
    <dbReference type="NCBI Taxonomy" id="2691582"/>
    <lineage>
        <taxon>Bacteria</taxon>
        <taxon>Pseudomonadati</taxon>
        <taxon>Pseudomonadota</taxon>
        <taxon>Alphaproteobacteria</taxon>
        <taxon>Sphingomonadales</taxon>
        <taxon>Erythrobacteraceae</taxon>
        <taxon>Aurantiacibacter</taxon>
    </lineage>
</organism>
<keyword evidence="1" id="KW-0812">Transmembrane</keyword>
<evidence type="ECO:0000256" key="1">
    <source>
        <dbReference type="SAM" id="Phobius"/>
    </source>
</evidence>
<feature type="transmembrane region" description="Helical" evidence="1">
    <location>
        <begin position="139"/>
        <end position="159"/>
    </location>
</feature>
<accession>A0A844XAQ8</accession>